<evidence type="ECO:0000313" key="2">
    <source>
        <dbReference type="Proteomes" id="UP000035100"/>
    </source>
</evidence>
<accession>A0A0D0Q0F2</accession>
<gene>
    <name evidence="1" type="ORF">Wenmar_03279</name>
</gene>
<dbReference type="RefSeq" id="WP_018302574.1">
    <property type="nucleotide sequence ID" value="NZ_KB902285.1"/>
</dbReference>
<dbReference type="STRING" id="1123501.Wenmar_03279"/>
<keyword evidence="2" id="KW-1185">Reference proteome</keyword>
<proteinExistence type="predicted"/>
<sequence length="210" mass="23006">MPARLVLTALIAALAGSVATGAYLNERARWLAAIDFRLVYPEVPAEILAAVREAEAGYYSDRGLLLVWSEEAQDLLTFLGPGLTYRLDLSVGPYRIKASTIESLLPWAVENGYLVVEGAPEEHVLQALAYFAEQPGLARWGVAAILEQLRQRHPELRGMAWDEIAADRRLVAKLYSGYMGAGGDWSGWAESIEPGPEAQRRLGLAEDRGV</sequence>
<comment type="caution">
    <text evidence="1">The sequence shown here is derived from an EMBL/GenBank/DDBJ whole genome shotgun (WGS) entry which is preliminary data.</text>
</comment>
<dbReference type="AlphaFoldDB" id="A0A0D0Q0F2"/>
<dbReference type="Proteomes" id="UP000035100">
    <property type="component" value="Unassembled WGS sequence"/>
</dbReference>
<organism evidence="1 2">
    <name type="scientific">Wenxinia marina DSM 24838</name>
    <dbReference type="NCBI Taxonomy" id="1123501"/>
    <lineage>
        <taxon>Bacteria</taxon>
        <taxon>Pseudomonadati</taxon>
        <taxon>Pseudomonadota</taxon>
        <taxon>Alphaproteobacteria</taxon>
        <taxon>Rhodobacterales</taxon>
        <taxon>Roseobacteraceae</taxon>
        <taxon>Wenxinia</taxon>
    </lineage>
</organism>
<dbReference type="EMBL" id="AONG01000017">
    <property type="protein sequence ID" value="KIQ68064.1"/>
    <property type="molecule type" value="Genomic_DNA"/>
</dbReference>
<evidence type="ECO:0000313" key="1">
    <source>
        <dbReference type="EMBL" id="KIQ68064.1"/>
    </source>
</evidence>
<name>A0A0D0Q0F2_9RHOB</name>
<protein>
    <submittedName>
        <fullName evidence="1">Uncharacterized protein</fullName>
    </submittedName>
</protein>
<dbReference type="OrthoDB" id="7844031at2"/>
<reference evidence="1 2" key="1">
    <citation type="submission" date="2013-01" db="EMBL/GenBank/DDBJ databases">
        <authorList>
            <person name="Fiebig A."/>
            <person name="Goeker M."/>
            <person name="Klenk H.-P.P."/>
        </authorList>
    </citation>
    <scope>NUCLEOTIDE SEQUENCE [LARGE SCALE GENOMIC DNA]</scope>
    <source>
        <strain evidence="1 2">DSM 24838</strain>
    </source>
</reference>